<accession>A0A1G7LVM8</accession>
<feature type="domain" description="PAC" evidence="6">
    <location>
        <begin position="608"/>
        <end position="660"/>
    </location>
</feature>
<dbReference type="InterPro" id="IPR052155">
    <property type="entry name" value="Biofilm_reg_signaling"/>
</dbReference>
<dbReference type="OrthoDB" id="9805474at2"/>
<dbReference type="FunFam" id="3.30.70.270:FF:000001">
    <property type="entry name" value="Diguanylate cyclase domain protein"/>
    <property type="match status" value="1"/>
</dbReference>
<feature type="region of interest" description="Disordered" evidence="2">
    <location>
        <begin position="968"/>
        <end position="1042"/>
    </location>
</feature>
<dbReference type="InterPro" id="IPR000700">
    <property type="entry name" value="PAS-assoc_C"/>
</dbReference>
<dbReference type="CDD" id="cd01949">
    <property type="entry name" value="GGDEF"/>
    <property type="match status" value="1"/>
</dbReference>
<protein>
    <submittedName>
        <fullName evidence="8">PAS domain S-box-containing protein/diguanylate cyclase (GGDEF) domain-containing protein</fullName>
    </submittedName>
</protein>
<dbReference type="Pfam" id="PF00497">
    <property type="entry name" value="SBP_bac_3"/>
    <property type="match status" value="1"/>
</dbReference>
<keyword evidence="3" id="KW-1133">Transmembrane helix</keyword>
<dbReference type="SMART" id="SM00062">
    <property type="entry name" value="PBPb"/>
    <property type="match status" value="2"/>
</dbReference>
<organism evidence="8 9">
    <name type="scientific">Desulfovibrio legallii</name>
    <dbReference type="NCBI Taxonomy" id="571438"/>
    <lineage>
        <taxon>Bacteria</taxon>
        <taxon>Pseudomonadati</taxon>
        <taxon>Thermodesulfobacteriota</taxon>
        <taxon>Desulfovibrionia</taxon>
        <taxon>Desulfovibrionales</taxon>
        <taxon>Desulfovibrionaceae</taxon>
        <taxon>Desulfovibrio</taxon>
    </lineage>
</organism>
<evidence type="ECO:0000256" key="3">
    <source>
        <dbReference type="SAM" id="Phobius"/>
    </source>
</evidence>
<evidence type="ECO:0000259" key="7">
    <source>
        <dbReference type="PROSITE" id="PS50887"/>
    </source>
</evidence>
<dbReference type="InterPro" id="IPR000160">
    <property type="entry name" value="GGDEF_dom"/>
</dbReference>
<dbReference type="NCBIfam" id="TIGR00254">
    <property type="entry name" value="GGDEF"/>
    <property type="match status" value="1"/>
</dbReference>
<dbReference type="PANTHER" id="PTHR44757">
    <property type="entry name" value="DIGUANYLATE CYCLASE DGCP"/>
    <property type="match status" value="1"/>
</dbReference>
<evidence type="ECO:0000256" key="2">
    <source>
        <dbReference type="SAM" id="MobiDB-lite"/>
    </source>
</evidence>
<dbReference type="PANTHER" id="PTHR44757:SF2">
    <property type="entry name" value="BIOFILM ARCHITECTURE MAINTENANCE PROTEIN MBAA"/>
    <property type="match status" value="1"/>
</dbReference>
<name>A0A1G7LVM8_9BACT</name>
<evidence type="ECO:0000313" key="9">
    <source>
        <dbReference type="Proteomes" id="UP000199355"/>
    </source>
</evidence>
<dbReference type="Pfam" id="PF00990">
    <property type="entry name" value="GGDEF"/>
    <property type="match status" value="1"/>
</dbReference>
<dbReference type="SUPFAM" id="SSF53850">
    <property type="entry name" value="Periplasmic binding protein-like II"/>
    <property type="match status" value="2"/>
</dbReference>
<feature type="transmembrane region" description="Helical" evidence="3">
    <location>
        <begin position="504"/>
        <end position="525"/>
    </location>
</feature>
<dbReference type="PROSITE" id="PS50112">
    <property type="entry name" value="PAS"/>
    <property type="match status" value="1"/>
</dbReference>
<dbReference type="InterPro" id="IPR043128">
    <property type="entry name" value="Rev_trsase/Diguanyl_cyclase"/>
</dbReference>
<dbReference type="InterPro" id="IPR001638">
    <property type="entry name" value="Solute-binding_3/MltF_N"/>
</dbReference>
<dbReference type="InterPro" id="IPR000014">
    <property type="entry name" value="PAS"/>
</dbReference>
<evidence type="ECO:0000256" key="1">
    <source>
        <dbReference type="SAM" id="Coils"/>
    </source>
</evidence>
<dbReference type="GO" id="GO:0003824">
    <property type="term" value="F:catalytic activity"/>
    <property type="evidence" value="ECO:0007669"/>
    <property type="project" value="UniProtKB-ARBA"/>
</dbReference>
<evidence type="ECO:0000259" key="6">
    <source>
        <dbReference type="PROSITE" id="PS50113"/>
    </source>
</evidence>
<dbReference type="Gene3D" id="3.40.190.10">
    <property type="entry name" value="Periplasmic binding protein-like II"/>
    <property type="match status" value="4"/>
</dbReference>
<dbReference type="RefSeq" id="WP_092153417.1">
    <property type="nucleotide sequence ID" value="NZ_FNBX01000007.1"/>
</dbReference>
<sequence>MHRHCLLLLLAVLVLLAEPLPVAAQEARVVRVGVFPLPGFNHIGEGTVSGYNMDYLEQVALSAGWILTPVVLDNWTDALRALDQGRIDLLGPALHTPDREKRYLFCRYPSGTAFTALVTLRDKTALTYEDFAAFENLRIGTAQSPFWQQNFAAYARRKAFTPPPLLIFNDMADARIAMRAGKVDAILGNAFNLLDDEKLLAKYDPAPFYYITTRQNQGLMAELNQAVAQLKLERPNLENRLARTYLARSYQTPLNREELDCIATMPPLRVGYNPDRKPLSWRDPATGEARGILPDIVRLAGRRSGLRFTFVPLTDKKKELEEYFAADAMDLAAGLMYQNPLGQLTTQRLSAPLLRSSLHLYVRRGKALTPDKKFTLALLEGWRGGGRYVRAAFPKAEIRQYPTAEDCLDAVVYGKADALLYTSLEVTCLLTKPRYKDITFLTEYQDHEDDRLALSPAMPPLLLSILNKTLADLDEREKSQIISDNVSSIVAPLSLADMLYEHRAALLLTVELVLFLTAFAAYAMYLRRRSRRAAQESERRLTTLAANINGGVLSLLADPPLHIAQANMGFWRLLGYDARPKEDALTAWLHAEDADKLRAAMHNKAATLSLELRLHHSDQTWLPVLLRGTPAHEDDGPFPVFHCVVVDITEQKNMQEELEQEKERYRILVEQSQDIIFDVDTEKRQFQCSPNFFAKFGREATPLFNGGGRPRNGQVVHPEDRPALLELRRRVYAGEHTVFSVVRIPTAEGRYIWCRIQVTRISKEGAPLRMIGKIVDIDEEVRRRAELERRSQRDSLTDLYNKTAFREQVRACMPARPEGDRTDALMFLDLDNFKELNDTLGHVVGDMALVDTAEALRRTFRTVDVMGRFGGDEFCIFLQGITREVLQARAEAVLAALRLSYTREGQKVDITASIGVYLFTGDESSYEEALQRADAALYYAKEAGKNRYTFFDDVADFENLTSGFHAFFPDTPAESAPTPAQEAPAAAPPLQKTAPRRRAPVEPAAAPSDAAPAAAPGPDDAKAPAAPEEPAARPTPPAEQEP</sequence>
<reference evidence="9" key="1">
    <citation type="submission" date="2016-10" db="EMBL/GenBank/DDBJ databases">
        <authorList>
            <person name="Varghese N."/>
            <person name="Submissions S."/>
        </authorList>
    </citation>
    <scope>NUCLEOTIDE SEQUENCE [LARGE SCALE GENOMIC DNA]</scope>
    <source>
        <strain evidence="9">KHC7</strain>
    </source>
</reference>
<evidence type="ECO:0000259" key="5">
    <source>
        <dbReference type="PROSITE" id="PS50112"/>
    </source>
</evidence>
<dbReference type="Gene3D" id="3.30.70.270">
    <property type="match status" value="1"/>
</dbReference>
<dbReference type="InterPro" id="IPR029787">
    <property type="entry name" value="Nucleotide_cyclase"/>
</dbReference>
<dbReference type="CDD" id="cd00130">
    <property type="entry name" value="PAS"/>
    <property type="match status" value="2"/>
</dbReference>
<dbReference type="STRING" id="571438.SAMN05192586_10748"/>
<proteinExistence type="predicted"/>
<feature type="signal peptide" evidence="4">
    <location>
        <begin position="1"/>
        <end position="24"/>
    </location>
</feature>
<dbReference type="EMBL" id="FNBX01000007">
    <property type="protein sequence ID" value="SDF53545.1"/>
    <property type="molecule type" value="Genomic_DNA"/>
</dbReference>
<dbReference type="InterPro" id="IPR001610">
    <property type="entry name" value="PAC"/>
</dbReference>
<dbReference type="Gene3D" id="3.30.450.20">
    <property type="entry name" value="PAS domain"/>
    <property type="match status" value="2"/>
</dbReference>
<gene>
    <name evidence="8" type="ORF">SAMN05192586_10748</name>
</gene>
<dbReference type="Proteomes" id="UP000199355">
    <property type="component" value="Unassembled WGS sequence"/>
</dbReference>
<keyword evidence="9" id="KW-1185">Reference proteome</keyword>
<feature type="compositionally biased region" description="Pro residues" evidence="2">
    <location>
        <begin position="1033"/>
        <end position="1042"/>
    </location>
</feature>
<dbReference type="PROSITE" id="PS50113">
    <property type="entry name" value="PAC"/>
    <property type="match status" value="1"/>
</dbReference>
<dbReference type="SMART" id="SM00086">
    <property type="entry name" value="PAC"/>
    <property type="match status" value="2"/>
</dbReference>
<feature type="compositionally biased region" description="Low complexity" evidence="2">
    <location>
        <begin position="971"/>
        <end position="989"/>
    </location>
</feature>
<dbReference type="SUPFAM" id="SSF55073">
    <property type="entry name" value="Nucleotide cyclase"/>
    <property type="match status" value="1"/>
</dbReference>
<dbReference type="InterPro" id="IPR035965">
    <property type="entry name" value="PAS-like_dom_sf"/>
</dbReference>
<keyword evidence="3" id="KW-0472">Membrane</keyword>
<feature type="domain" description="PAS" evidence="5">
    <location>
        <begin position="661"/>
        <end position="735"/>
    </location>
</feature>
<feature type="chain" id="PRO_5011764061" evidence="4">
    <location>
        <begin position="25"/>
        <end position="1042"/>
    </location>
</feature>
<dbReference type="SUPFAM" id="SSF55785">
    <property type="entry name" value="PYP-like sensor domain (PAS domain)"/>
    <property type="match status" value="2"/>
</dbReference>
<dbReference type="SMART" id="SM00091">
    <property type="entry name" value="PAS"/>
    <property type="match status" value="2"/>
</dbReference>
<dbReference type="NCBIfam" id="TIGR00229">
    <property type="entry name" value="sensory_box"/>
    <property type="match status" value="1"/>
</dbReference>
<keyword evidence="1" id="KW-0175">Coiled coil</keyword>
<feature type="coiled-coil region" evidence="1">
    <location>
        <begin position="648"/>
        <end position="675"/>
    </location>
</feature>
<dbReference type="Pfam" id="PF13426">
    <property type="entry name" value="PAS_9"/>
    <property type="match status" value="1"/>
</dbReference>
<dbReference type="PROSITE" id="PS50887">
    <property type="entry name" value="GGDEF"/>
    <property type="match status" value="1"/>
</dbReference>
<dbReference type="AlphaFoldDB" id="A0A1G7LVM8"/>
<evidence type="ECO:0000256" key="4">
    <source>
        <dbReference type="SAM" id="SignalP"/>
    </source>
</evidence>
<feature type="compositionally biased region" description="Low complexity" evidence="2">
    <location>
        <begin position="1001"/>
        <end position="1029"/>
    </location>
</feature>
<feature type="domain" description="GGDEF" evidence="7">
    <location>
        <begin position="821"/>
        <end position="953"/>
    </location>
</feature>
<keyword evidence="4" id="KW-0732">Signal</keyword>
<keyword evidence="3" id="KW-0812">Transmembrane</keyword>
<dbReference type="SMART" id="SM00267">
    <property type="entry name" value="GGDEF"/>
    <property type="match status" value="1"/>
</dbReference>
<evidence type="ECO:0000313" key="8">
    <source>
        <dbReference type="EMBL" id="SDF53545.1"/>
    </source>
</evidence>